<comment type="caution">
    <text evidence="2">The sequence shown here is derived from an EMBL/GenBank/DDBJ whole genome shotgun (WGS) entry which is preliminary data.</text>
</comment>
<proteinExistence type="predicted"/>
<sequence>MGRWIGGLSDHSNIEGIKDTGDIGVLGGAEEVSTGENMPLRCPPSWSHSRKKPLPCHVSEETYVDHHHQPYHHHHDCRWCCYSQKRCAAVAAAGTAPAAPVGTAHYNQPLEPWLR</sequence>
<keyword evidence="3" id="KW-1185">Reference proteome</keyword>
<name>A0AA88X0Y2_9ASTE</name>
<accession>A0AA88X0Y2</accession>
<gene>
    <name evidence="2" type="ORF">RJ639_031669</name>
</gene>
<dbReference type="EMBL" id="JAVXUP010000143">
    <property type="protein sequence ID" value="KAK3036604.1"/>
    <property type="molecule type" value="Genomic_DNA"/>
</dbReference>
<dbReference type="AlphaFoldDB" id="A0AA88X0Y2"/>
<evidence type="ECO:0000256" key="1">
    <source>
        <dbReference type="SAM" id="MobiDB-lite"/>
    </source>
</evidence>
<evidence type="ECO:0000313" key="2">
    <source>
        <dbReference type="EMBL" id="KAK3036604.1"/>
    </source>
</evidence>
<dbReference type="Proteomes" id="UP001188597">
    <property type="component" value="Unassembled WGS sequence"/>
</dbReference>
<evidence type="ECO:0000313" key="3">
    <source>
        <dbReference type="Proteomes" id="UP001188597"/>
    </source>
</evidence>
<reference evidence="2" key="1">
    <citation type="submission" date="2022-12" db="EMBL/GenBank/DDBJ databases">
        <title>Draft genome assemblies for two species of Escallonia (Escalloniales).</title>
        <authorList>
            <person name="Chanderbali A."/>
            <person name="Dervinis C."/>
            <person name="Anghel I."/>
            <person name="Soltis D."/>
            <person name="Soltis P."/>
            <person name="Zapata F."/>
        </authorList>
    </citation>
    <scope>NUCLEOTIDE SEQUENCE</scope>
    <source>
        <strain evidence="2">UCBG64.0493</strain>
        <tissue evidence="2">Leaf</tissue>
    </source>
</reference>
<organism evidence="2 3">
    <name type="scientific">Escallonia herrerae</name>
    <dbReference type="NCBI Taxonomy" id="1293975"/>
    <lineage>
        <taxon>Eukaryota</taxon>
        <taxon>Viridiplantae</taxon>
        <taxon>Streptophyta</taxon>
        <taxon>Embryophyta</taxon>
        <taxon>Tracheophyta</taxon>
        <taxon>Spermatophyta</taxon>
        <taxon>Magnoliopsida</taxon>
        <taxon>eudicotyledons</taxon>
        <taxon>Gunneridae</taxon>
        <taxon>Pentapetalae</taxon>
        <taxon>asterids</taxon>
        <taxon>campanulids</taxon>
        <taxon>Escalloniales</taxon>
        <taxon>Escalloniaceae</taxon>
        <taxon>Escallonia</taxon>
    </lineage>
</organism>
<protein>
    <submittedName>
        <fullName evidence="2">Uncharacterized protein</fullName>
    </submittedName>
</protein>
<feature type="region of interest" description="Disordered" evidence="1">
    <location>
        <begin position="16"/>
        <end position="52"/>
    </location>
</feature>